<dbReference type="InterPro" id="IPR036249">
    <property type="entry name" value="Thioredoxin-like_sf"/>
</dbReference>
<dbReference type="Pfam" id="PF22234">
    <property type="entry name" value="Rv2466c-like"/>
    <property type="match status" value="1"/>
</dbReference>
<dbReference type="RefSeq" id="WP_091808693.1">
    <property type="nucleotide sequence ID" value="NZ_CP016353.1"/>
</dbReference>
<dbReference type="InterPro" id="IPR053977">
    <property type="entry name" value="Rv2466c-like"/>
</dbReference>
<dbReference type="EMBL" id="FMZE01000010">
    <property type="protein sequence ID" value="SDD59176.1"/>
    <property type="molecule type" value="Genomic_DNA"/>
</dbReference>
<evidence type="ECO:0000313" key="1">
    <source>
        <dbReference type="EMBL" id="SDD59176.1"/>
    </source>
</evidence>
<dbReference type="AlphaFoldDB" id="A0A222VRL5"/>
<dbReference type="Proteomes" id="UP000199494">
    <property type="component" value="Unassembled WGS sequence"/>
</dbReference>
<accession>A0A222VRL5</accession>
<gene>
    <name evidence="1" type="ORF">SAMN05421630_110101</name>
</gene>
<dbReference type="STRING" id="530584.SAMN05421630_110101"/>
<organism evidence="1 2">
    <name type="scientific">Prauserella marina</name>
    <dbReference type="NCBI Taxonomy" id="530584"/>
    <lineage>
        <taxon>Bacteria</taxon>
        <taxon>Bacillati</taxon>
        <taxon>Actinomycetota</taxon>
        <taxon>Actinomycetes</taxon>
        <taxon>Pseudonocardiales</taxon>
        <taxon>Pseudonocardiaceae</taxon>
        <taxon>Prauserella</taxon>
    </lineage>
</organism>
<protein>
    <submittedName>
        <fullName evidence="1">Uncharacterized protein</fullName>
    </submittedName>
</protein>
<dbReference type="Gene3D" id="3.40.30.10">
    <property type="entry name" value="Glutaredoxin"/>
    <property type="match status" value="1"/>
</dbReference>
<name>A0A222VRL5_9PSEU</name>
<keyword evidence="2" id="KW-1185">Reference proteome</keyword>
<dbReference type="OrthoDB" id="3674435at2"/>
<evidence type="ECO:0000313" key="2">
    <source>
        <dbReference type="Proteomes" id="UP000199494"/>
    </source>
</evidence>
<sequence>MTTSTAGDSPRWAADFWLDPACPLTRVTARWLVTVADEIPLDIRWRVMSLSILNEGKDVDPEGDEDGFLWIPARIAAAVQTGHGHAALGEFHTALWTDPDGTDREWFGDIADALRRCDLPESLVESGFSTGYDAELRASHEEGVSRIQAEVGTPILSITTPEGARHTAFGPVITAVPDGTGALDLWHATLRLAALPEFRELKIGR</sequence>
<dbReference type="SUPFAM" id="SSF52833">
    <property type="entry name" value="Thioredoxin-like"/>
    <property type="match status" value="1"/>
</dbReference>
<reference evidence="1 2" key="1">
    <citation type="submission" date="2016-10" db="EMBL/GenBank/DDBJ databases">
        <authorList>
            <person name="de Groot N.N."/>
        </authorList>
    </citation>
    <scope>NUCLEOTIDE SEQUENCE [LARGE SCALE GENOMIC DNA]</scope>
    <source>
        <strain evidence="1 2">CGMCC 4.5506</strain>
    </source>
</reference>
<proteinExistence type="predicted"/>
<dbReference type="KEGG" id="pmad:BAY61_17715"/>